<sequence>IKFLSSISLGRSSYTAVSHHVSRKFDLKDIRFLLSFSLGQVFCATIFVPYIKFLFSFSLGQAFFAAIFVPYFVTMVRLPKIPDTPDDFNNIVNYLQHGVFAEKYNSPLKKSNFQR</sequence>
<reference evidence="1" key="1">
    <citation type="submission" date="2021-06" db="EMBL/GenBank/DDBJ databases">
        <authorList>
            <person name="Kallberg Y."/>
            <person name="Tangrot J."/>
            <person name="Rosling A."/>
        </authorList>
    </citation>
    <scope>NUCLEOTIDE SEQUENCE</scope>
    <source>
        <strain evidence="1">IL203A</strain>
    </source>
</reference>
<feature type="non-terminal residue" evidence="1">
    <location>
        <position position="1"/>
    </location>
</feature>
<comment type="caution">
    <text evidence="1">The sequence shown here is derived from an EMBL/GenBank/DDBJ whole genome shotgun (WGS) entry which is preliminary data.</text>
</comment>
<dbReference type="Proteomes" id="UP000789702">
    <property type="component" value="Unassembled WGS sequence"/>
</dbReference>
<proteinExistence type="predicted"/>
<keyword evidence="2" id="KW-1185">Reference proteome</keyword>
<dbReference type="EMBL" id="CAJVPU010015335">
    <property type="protein sequence ID" value="CAG8646197.1"/>
    <property type="molecule type" value="Genomic_DNA"/>
</dbReference>
<organism evidence="1 2">
    <name type="scientific">Dentiscutata heterogama</name>
    <dbReference type="NCBI Taxonomy" id="1316150"/>
    <lineage>
        <taxon>Eukaryota</taxon>
        <taxon>Fungi</taxon>
        <taxon>Fungi incertae sedis</taxon>
        <taxon>Mucoromycota</taxon>
        <taxon>Glomeromycotina</taxon>
        <taxon>Glomeromycetes</taxon>
        <taxon>Diversisporales</taxon>
        <taxon>Gigasporaceae</taxon>
        <taxon>Dentiscutata</taxon>
    </lineage>
</organism>
<accession>A0ACA9NCF0</accession>
<protein>
    <submittedName>
        <fullName evidence="1">7978_t:CDS:1</fullName>
    </submittedName>
</protein>
<gene>
    <name evidence="1" type="ORF">DHETER_LOCUS9075</name>
</gene>
<name>A0ACA9NCF0_9GLOM</name>
<evidence type="ECO:0000313" key="1">
    <source>
        <dbReference type="EMBL" id="CAG8646197.1"/>
    </source>
</evidence>
<evidence type="ECO:0000313" key="2">
    <source>
        <dbReference type="Proteomes" id="UP000789702"/>
    </source>
</evidence>